<keyword evidence="3" id="KW-1185">Reference proteome</keyword>
<evidence type="ECO:0000313" key="3">
    <source>
        <dbReference type="Proteomes" id="UP001597340"/>
    </source>
</evidence>
<organism evidence="2 3">
    <name type="scientific">Paenibacillus farraposensis</name>
    <dbReference type="NCBI Taxonomy" id="2807095"/>
    <lineage>
        <taxon>Bacteria</taxon>
        <taxon>Bacillati</taxon>
        <taxon>Bacillota</taxon>
        <taxon>Bacilli</taxon>
        <taxon>Bacillales</taxon>
        <taxon>Paenibacillaceae</taxon>
        <taxon>Paenibacillus</taxon>
    </lineage>
</organism>
<name>A0ABW4DF07_9BACL</name>
<dbReference type="EMBL" id="JBHTNZ010000029">
    <property type="protein sequence ID" value="MFD1463250.1"/>
    <property type="molecule type" value="Genomic_DNA"/>
</dbReference>
<gene>
    <name evidence="2" type="ORF">ACFQ5D_18045</name>
</gene>
<dbReference type="InterPro" id="IPR019096">
    <property type="entry name" value="YopX_protein"/>
</dbReference>
<dbReference type="Gene3D" id="2.30.30.290">
    <property type="entry name" value="YopX-like domains"/>
    <property type="match status" value="1"/>
</dbReference>
<evidence type="ECO:0000313" key="2">
    <source>
        <dbReference type="EMBL" id="MFD1463250.1"/>
    </source>
</evidence>
<dbReference type="RefSeq" id="WP_229526474.1">
    <property type="nucleotide sequence ID" value="NZ_JAFFQR010000112.1"/>
</dbReference>
<feature type="domain" description="YopX protein" evidence="1">
    <location>
        <begin position="5"/>
        <end position="137"/>
    </location>
</feature>
<reference evidence="3" key="1">
    <citation type="journal article" date="2019" name="Int. J. Syst. Evol. Microbiol.">
        <title>The Global Catalogue of Microorganisms (GCM) 10K type strain sequencing project: providing services to taxonomists for standard genome sequencing and annotation.</title>
        <authorList>
            <consortium name="The Broad Institute Genomics Platform"/>
            <consortium name="The Broad Institute Genome Sequencing Center for Infectious Disease"/>
            <person name="Wu L."/>
            <person name="Ma J."/>
        </authorList>
    </citation>
    <scope>NUCLEOTIDE SEQUENCE [LARGE SCALE GENOMIC DNA]</scope>
    <source>
        <strain evidence="3">CCM 9147</strain>
    </source>
</reference>
<protein>
    <submittedName>
        <fullName evidence="2">YopX family protein</fullName>
    </submittedName>
</protein>
<sequence length="142" mass="16362">MSRPYRVWDTESKCFWENINEAHVGCIGQLFIGLSGEFVLRQNGTFIHESMFPGRFIRQDSTGLKDRNGKEIYEGDIVEELDYSDGAYFPKERQPKKRTVVEYDIGFVYARAAYNLRGGMENGLYKGELIGNIYETPLEDTP</sequence>
<accession>A0ABW4DF07</accession>
<comment type="caution">
    <text evidence="2">The sequence shown here is derived from an EMBL/GenBank/DDBJ whole genome shotgun (WGS) entry which is preliminary data.</text>
</comment>
<dbReference type="Proteomes" id="UP001597340">
    <property type="component" value="Unassembled WGS sequence"/>
</dbReference>
<proteinExistence type="predicted"/>
<dbReference type="InterPro" id="IPR023385">
    <property type="entry name" value="YopX-like_C"/>
</dbReference>
<dbReference type="SUPFAM" id="SSF159006">
    <property type="entry name" value="YopX-like"/>
    <property type="match status" value="1"/>
</dbReference>
<evidence type="ECO:0000259" key="1">
    <source>
        <dbReference type="Pfam" id="PF09643"/>
    </source>
</evidence>
<dbReference type="Pfam" id="PF09643">
    <property type="entry name" value="YopX"/>
    <property type="match status" value="1"/>
</dbReference>